<keyword evidence="1" id="KW-0378">Hydrolase</keyword>
<dbReference type="Proteomes" id="UP001501585">
    <property type="component" value="Unassembled WGS sequence"/>
</dbReference>
<dbReference type="Gene3D" id="3.90.245.10">
    <property type="entry name" value="Ribonucleoside hydrolase-like"/>
    <property type="match status" value="1"/>
</dbReference>
<evidence type="ECO:0000256" key="1">
    <source>
        <dbReference type="ARBA" id="ARBA00022801"/>
    </source>
</evidence>
<keyword evidence="5" id="KW-1185">Reference proteome</keyword>
<dbReference type="RefSeq" id="WP_344162047.1">
    <property type="nucleotide sequence ID" value="NZ_BAAAPC010000008.1"/>
</dbReference>
<feature type="domain" description="Inosine/uridine-preferring nucleoside hydrolase" evidence="3">
    <location>
        <begin position="56"/>
        <end position="320"/>
    </location>
</feature>
<keyword evidence="2" id="KW-0326">Glycosidase</keyword>
<gene>
    <name evidence="4" type="ORF">GCM10009799_23220</name>
</gene>
<reference evidence="4 5" key="1">
    <citation type="journal article" date="2019" name="Int. J. Syst. Evol. Microbiol.">
        <title>The Global Catalogue of Microorganisms (GCM) 10K type strain sequencing project: providing services to taxonomists for standard genome sequencing and annotation.</title>
        <authorList>
            <consortium name="The Broad Institute Genomics Platform"/>
            <consortium name="The Broad Institute Genome Sequencing Center for Infectious Disease"/>
            <person name="Wu L."/>
            <person name="Ma J."/>
        </authorList>
    </citation>
    <scope>NUCLEOTIDE SEQUENCE [LARGE SCALE GENOMIC DNA]</scope>
    <source>
        <strain evidence="4 5">JCM 15313</strain>
    </source>
</reference>
<sequence length="352" mass="39151">MSYPDDDDLSIEELRERENSLIALGDMFPGTTLHKLGDKLRQSGGWPEILRGTPMVIDTDIGGDPDDAIALAAAARAVPSLSLVLTNDETGPGIGYGARSRFARVFLDSLGRHDVKVVAGHSSGDTKYFCVEQLIPDSIPPQPSDVVAAVRHLLQASDGPIRWVGIGAFSNLANVLREIPEAGQRLQVTQMGGALNYRDPSRAEHNVRMDVPSAHEVFAAQKERRLRRLNLVTSDVTFTGKIEITRESPFYNFLRENQETYWTALLLQHLDLWFDRFYPGTIQHDPLTLSAALQMAFVDLDPTNIELDAAGRTTADENGAQVWMSISADYEPFNEWLSEVLTSKDFRTDIRR</sequence>
<proteinExistence type="predicted"/>
<evidence type="ECO:0000313" key="4">
    <source>
        <dbReference type="EMBL" id="GAA1996048.1"/>
    </source>
</evidence>
<dbReference type="InterPro" id="IPR036452">
    <property type="entry name" value="Ribo_hydro-like"/>
</dbReference>
<comment type="caution">
    <text evidence="4">The sequence shown here is derived from an EMBL/GenBank/DDBJ whole genome shotgun (WGS) entry which is preliminary data.</text>
</comment>
<dbReference type="PANTHER" id="PTHR12304">
    <property type="entry name" value="INOSINE-URIDINE PREFERRING NUCLEOSIDE HYDROLASE"/>
    <property type="match status" value="1"/>
</dbReference>
<evidence type="ECO:0000259" key="3">
    <source>
        <dbReference type="Pfam" id="PF01156"/>
    </source>
</evidence>
<dbReference type="InterPro" id="IPR001910">
    <property type="entry name" value="Inosine/uridine_hydrolase_dom"/>
</dbReference>
<dbReference type="SUPFAM" id="SSF53590">
    <property type="entry name" value="Nucleoside hydrolase"/>
    <property type="match status" value="1"/>
</dbReference>
<dbReference type="Pfam" id="PF01156">
    <property type="entry name" value="IU_nuc_hydro"/>
    <property type="match status" value="1"/>
</dbReference>
<organism evidence="4 5">
    <name type="scientific">Nocardiopsis rhodophaea</name>
    <dbReference type="NCBI Taxonomy" id="280238"/>
    <lineage>
        <taxon>Bacteria</taxon>
        <taxon>Bacillati</taxon>
        <taxon>Actinomycetota</taxon>
        <taxon>Actinomycetes</taxon>
        <taxon>Streptosporangiales</taxon>
        <taxon>Nocardiopsidaceae</taxon>
        <taxon>Nocardiopsis</taxon>
    </lineage>
</organism>
<accession>A0ABN2T0N6</accession>
<dbReference type="EMBL" id="BAAAPC010000008">
    <property type="protein sequence ID" value="GAA1996048.1"/>
    <property type="molecule type" value="Genomic_DNA"/>
</dbReference>
<dbReference type="InterPro" id="IPR023186">
    <property type="entry name" value="IUNH"/>
</dbReference>
<evidence type="ECO:0000256" key="2">
    <source>
        <dbReference type="ARBA" id="ARBA00023295"/>
    </source>
</evidence>
<name>A0ABN2T0N6_9ACTN</name>
<protein>
    <recommendedName>
        <fullName evidence="3">Inosine/uridine-preferring nucleoside hydrolase domain-containing protein</fullName>
    </recommendedName>
</protein>
<evidence type="ECO:0000313" key="5">
    <source>
        <dbReference type="Proteomes" id="UP001501585"/>
    </source>
</evidence>
<dbReference type="PANTHER" id="PTHR12304:SF4">
    <property type="entry name" value="URIDINE NUCLEOSIDASE"/>
    <property type="match status" value="1"/>
</dbReference>